<dbReference type="Gene3D" id="3.40.50.80">
    <property type="entry name" value="Nucleotide-binding domain of ferredoxin-NADP reductase (FNR) module"/>
    <property type="match status" value="1"/>
</dbReference>
<comment type="catalytic activity">
    <reaction evidence="11">
        <text>hydrogen sulfide + 3 NADP(+) + 3 H2O = sulfite + 3 NADPH + 4 H(+)</text>
        <dbReference type="Rhea" id="RHEA:13801"/>
        <dbReference type="ChEBI" id="CHEBI:15377"/>
        <dbReference type="ChEBI" id="CHEBI:15378"/>
        <dbReference type="ChEBI" id="CHEBI:17359"/>
        <dbReference type="ChEBI" id="CHEBI:29919"/>
        <dbReference type="ChEBI" id="CHEBI:57783"/>
        <dbReference type="ChEBI" id="CHEBI:58349"/>
        <dbReference type="EC" id="1.8.1.2"/>
    </reaction>
</comment>
<feature type="binding site" evidence="12">
    <location>
        <begin position="411"/>
        <end position="414"/>
    </location>
    <ligand>
        <name>FAD</name>
        <dbReference type="ChEBI" id="CHEBI:57692"/>
    </ligand>
</feature>
<dbReference type="GO" id="GO:0010181">
    <property type="term" value="F:FMN binding"/>
    <property type="evidence" value="ECO:0007669"/>
    <property type="project" value="InterPro"/>
</dbReference>
<evidence type="ECO:0000256" key="9">
    <source>
        <dbReference type="ARBA" id="ARBA00023002"/>
    </source>
</evidence>
<proteinExistence type="predicted"/>
<evidence type="ECO:0000259" key="14">
    <source>
        <dbReference type="PROSITE" id="PS50902"/>
    </source>
</evidence>
<dbReference type="FunFam" id="3.40.50.80:FF:000001">
    <property type="entry name" value="NADPH--cytochrome P450 reductase 1"/>
    <property type="match status" value="1"/>
</dbReference>
<feature type="region of interest" description="Disordered" evidence="13">
    <location>
        <begin position="196"/>
        <end position="228"/>
    </location>
</feature>
<keyword evidence="7 12" id="KW-0521">NADP</keyword>
<dbReference type="Proteomes" id="UP000546464">
    <property type="component" value="Unassembled WGS sequence"/>
</dbReference>
<dbReference type="AlphaFoldDB" id="A0A842HFN9"/>
<feature type="binding site" evidence="12">
    <location>
        <position position="402"/>
    </location>
    <ligand>
        <name>FAD</name>
        <dbReference type="ChEBI" id="CHEBI:57692"/>
    </ligand>
</feature>
<dbReference type="PROSITE" id="PS51384">
    <property type="entry name" value="FAD_FR"/>
    <property type="match status" value="1"/>
</dbReference>
<feature type="binding site" evidence="12">
    <location>
        <position position="312"/>
    </location>
    <ligand>
        <name>FAD</name>
        <dbReference type="ChEBI" id="CHEBI:57692"/>
    </ligand>
</feature>
<dbReference type="GO" id="GO:0050660">
    <property type="term" value="F:flavin adenine dinucleotide binding"/>
    <property type="evidence" value="ECO:0007669"/>
    <property type="project" value="InterPro"/>
</dbReference>
<comment type="caution">
    <text evidence="16">The sequence shown here is derived from an EMBL/GenBank/DDBJ whole genome shotgun (WGS) entry which is preliminary data.</text>
</comment>
<evidence type="ECO:0000256" key="4">
    <source>
        <dbReference type="ARBA" id="ARBA00022630"/>
    </source>
</evidence>
<feature type="binding site" evidence="12">
    <location>
        <begin position="57"/>
        <end position="62"/>
    </location>
    <ligand>
        <name>FMN</name>
        <dbReference type="ChEBI" id="CHEBI:58210"/>
    </ligand>
</feature>
<dbReference type="InterPro" id="IPR001709">
    <property type="entry name" value="Flavoprot_Pyr_Nucl_cyt_Rdtase"/>
</dbReference>
<dbReference type="PRINTS" id="PR00371">
    <property type="entry name" value="FPNCR"/>
</dbReference>
<feature type="binding site" evidence="12">
    <location>
        <begin position="396"/>
        <end position="398"/>
    </location>
    <ligand>
        <name>FAD</name>
        <dbReference type="ChEBI" id="CHEBI:57692"/>
    </ligand>
</feature>
<dbReference type="GO" id="GO:0005829">
    <property type="term" value="C:cytosol"/>
    <property type="evidence" value="ECO:0007669"/>
    <property type="project" value="TreeGrafter"/>
</dbReference>
<dbReference type="InterPro" id="IPR017938">
    <property type="entry name" value="Riboflavin_synthase-like_b-brl"/>
</dbReference>
<keyword evidence="2" id="KW-0813">Transport</keyword>
<feature type="binding site" evidence="12">
    <location>
        <begin position="510"/>
        <end position="511"/>
    </location>
    <ligand>
        <name>NADP(+)</name>
        <dbReference type="ChEBI" id="CHEBI:58349"/>
    </ligand>
</feature>
<reference evidence="16 17" key="1">
    <citation type="submission" date="2020-07" db="EMBL/GenBank/DDBJ databases">
        <authorList>
            <person name="Feng X."/>
        </authorList>
    </citation>
    <scope>NUCLEOTIDE SEQUENCE [LARGE SCALE GENOMIC DNA]</scope>
    <source>
        <strain evidence="16 17">JCM31066</strain>
    </source>
</reference>
<evidence type="ECO:0000256" key="10">
    <source>
        <dbReference type="ARBA" id="ARBA00023192"/>
    </source>
</evidence>
<dbReference type="GO" id="GO:0004783">
    <property type="term" value="F:sulfite reductase (NADPH) activity"/>
    <property type="evidence" value="ECO:0007669"/>
    <property type="project" value="UniProtKB-EC"/>
</dbReference>
<keyword evidence="4" id="KW-0285">Flavoprotein</keyword>
<feature type="binding site" evidence="12">
    <location>
        <begin position="104"/>
        <end position="107"/>
    </location>
    <ligand>
        <name>FMN</name>
        <dbReference type="ChEBI" id="CHEBI:58210"/>
    </ligand>
</feature>
<dbReference type="InterPro" id="IPR008254">
    <property type="entry name" value="Flavodoxin/NO_synth"/>
</dbReference>
<evidence type="ECO:0000256" key="3">
    <source>
        <dbReference type="ARBA" id="ARBA00022605"/>
    </source>
</evidence>
<accession>A0A842HFN9</accession>
<organism evidence="16 17">
    <name type="scientific">Ruficoccus amylovorans</name>
    <dbReference type="NCBI Taxonomy" id="1804625"/>
    <lineage>
        <taxon>Bacteria</taxon>
        <taxon>Pseudomonadati</taxon>
        <taxon>Verrucomicrobiota</taxon>
        <taxon>Opitutia</taxon>
        <taxon>Puniceicoccales</taxon>
        <taxon>Cerasicoccaceae</taxon>
        <taxon>Ruficoccus</taxon>
    </lineage>
</organism>
<dbReference type="InterPro" id="IPR001094">
    <property type="entry name" value="Flavdoxin-like"/>
</dbReference>
<feature type="binding site" evidence="12">
    <location>
        <begin position="516"/>
        <end position="520"/>
    </location>
    <ligand>
        <name>NADP(+)</name>
        <dbReference type="ChEBI" id="CHEBI:58349"/>
    </ligand>
</feature>
<evidence type="ECO:0000256" key="7">
    <source>
        <dbReference type="ARBA" id="ARBA00022857"/>
    </source>
</evidence>
<dbReference type="Gene3D" id="1.20.990.10">
    <property type="entry name" value="NADPH-cytochrome p450 Reductase, Chain A, domain 3"/>
    <property type="match status" value="1"/>
</dbReference>
<dbReference type="PANTHER" id="PTHR19384">
    <property type="entry name" value="NITRIC OXIDE SYNTHASE-RELATED"/>
    <property type="match status" value="1"/>
</dbReference>
<dbReference type="SUPFAM" id="SSF63380">
    <property type="entry name" value="Riboflavin synthase domain-like"/>
    <property type="match status" value="1"/>
</dbReference>
<evidence type="ECO:0000256" key="12">
    <source>
        <dbReference type="PIRSR" id="PIRSR000207-1"/>
    </source>
</evidence>
<keyword evidence="8" id="KW-0249">Electron transport</keyword>
<sequence length="590" mass="64707">MSTTESTLTVPCVPGNAPFTSEQRSWLNGMLAGIFSQAPASQAPQQSGPALPILYGSQTGNAESLARQAAKAAKAGGFTPEVIDMESYPHEQLATATQLVIITSTYGEGEPPDNAKPLHDFLHGAQAPRLDKLRYTVLGLGDSNYPDFNRCAKEFDQRLSELGAQRLCESVYCDVDFEDAYAQWFDAVLKAADKSPAGGANEVTSTVTELESPQPQETGHSRKNPFPAPILENLNLNREGSLKETRHLAFSLEGSGLTYEAGDALGVFPRNCPELVAEILRITGFDGDESVPNPEGGDIPLHLALSEHYDITGLSKLFLAHYAPLADHPELNELLADGNDRLDAFLHGRQIIDPLVQFPARFGSARDFVGTLKKLSPRLYSISSSPKAHPGEVHLTVGAVRYEAHGRARKGVCSTFLAGLTPGDTVSVFVQPNRHFKPPAQAERPMIMVGPGTGIAPFRAFLQERQASAARGRNWLFFGDQRRGCDFLYEDQLTQMQSGGYLHRLDTAFSRDGTDKVYVQHRMVEQGRELFAWLEEGAHFYVCGDASRMAKDVDAALHAVISEHSGLGEDHARHYVDILRKEKRYVRDVY</sequence>
<evidence type="ECO:0000256" key="5">
    <source>
        <dbReference type="ARBA" id="ARBA00022643"/>
    </source>
</evidence>
<protein>
    <recommendedName>
        <fullName evidence="1">assimilatory sulfite reductase (NADPH)</fullName>
        <ecNumber evidence="1">1.8.1.2</ecNumber>
    </recommendedName>
</protein>
<keyword evidence="9 16" id="KW-0560">Oxidoreductase</keyword>
<dbReference type="Pfam" id="PF00175">
    <property type="entry name" value="NAD_binding_1"/>
    <property type="match status" value="1"/>
</dbReference>
<dbReference type="NCBIfam" id="NF004859">
    <property type="entry name" value="PRK06214.1"/>
    <property type="match status" value="1"/>
</dbReference>
<keyword evidence="6 12" id="KW-0274">FAD</keyword>
<dbReference type="InterPro" id="IPR039261">
    <property type="entry name" value="FNR_nucleotide-bd"/>
</dbReference>
<evidence type="ECO:0000256" key="1">
    <source>
        <dbReference type="ARBA" id="ARBA00012604"/>
    </source>
</evidence>
<dbReference type="Pfam" id="PF00667">
    <property type="entry name" value="FAD_binding_1"/>
    <property type="match status" value="1"/>
</dbReference>
<evidence type="ECO:0000256" key="8">
    <source>
        <dbReference type="ARBA" id="ARBA00022982"/>
    </source>
</evidence>
<dbReference type="CDD" id="cd06199">
    <property type="entry name" value="SiR"/>
    <property type="match status" value="1"/>
</dbReference>
<dbReference type="EMBL" id="JACHVB010000042">
    <property type="protein sequence ID" value="MBC2595475.1"/>
    <property type="molecule type" value="Genomic_DNA"/>
</dbReference>
<evidence type="ECO:0000256" key="11">
    <source>
        <dbReference type="ARBA" id="ARBA00052219"/>
    </source>
</evidence>
<evidence type="ECO:0000313" key="17">
    <source>
        <dbReference type="Proteomes" id="UP000546464"/>
    </source>
</evidence>
<dbReference type="InterPro" id="IPR017927">
    <property type="entry name" value="FAD-bd_FR_type"/>
</dbReference>
<keyword evidence="3" id="KW-0028">Amino-acid biosynthesis</keyword>
<comment type="cofactor">
    <cofactor evidence="12">
        <name>FMN</name>
        <dbReference type="ChEBI" id="CHEBI:58210"/>
    </cofactor>
    <text evidence="12">Binds 1 FMN per subunit.</text>
</comment>
<dbReference type="InterPro" id="IPR023173">
    <property type="entry name" value="NADPH_Cyt_P450_Rdtase_alpha"/>
</dbReference>
<feature type="domain" description="Flavodoxin-like" evidence="14">
    <location>
        <begin position="51"/>
        <end position="189"/>
    </location>
</feature>
<feature type="binding site" evidence="12">
    <location>
        <begin position="378"/>
        <end position="381"/>
    </location>
    <ligand>
        <name>FAD</name>
        <dbReference type="ChEBI" id="CHEBI:57692"/>
    </ligand>
</feature>
<keyword evidence="17" id="KW-1185">Reference proteome</keyword>
<dbReference type="RefSeq" id="WP_185676430.1">
    <property type="nucleotide sequence ID" value="NZ_JACHVB010000042.1"/>
</dbReference>
<dbReference type="GO" id="GO:0019344">
    <property type="term" value="P:cysteine biosynthetic process"/>
    <property type="evidence" value="ECO:0007669"/>
    <property type="project" value="UniProtKB-KW"/>
</dbReference>
<dbReference type="EC" id="1.8.1.2" evidence="1"/>
<dbReference type="PROSITE" id="PS50902">
    <property type="entry name" value="FLAVODOXIN_LIKE"/>
    <property type="match status" value="1"/>
</dbReference>
<feature type="domain" description="FAD-binding FR-type" evidence="15">
    <location>
        <begin position="223"/>
        <end position="439"/>
    </location>
</feature>
<dbReference type="Gene3D" id="2.40.30.10">
    <property type="entry name" value="Translation factors"/>
    <property type="match status" value="1"/>
</dbReference>
<keyword evidence="5 12" id="KW-0288">FMN</keyword>
<dbReference type="PIRSF" id="PIRSF000207">
    <property type="entry name" value="SiR-FP_CysJ"/>
    <property type="match status" value="1"/>
</dbReference>
<name>A0A842HFN9_9BACT</name>
<keyword evidence="10" id="KW-0198">Cysteine biosynthesis</keyword>
<dbReference type="InterPro" id="IPR003097">
    <property type="entry name" value="CysJ-like_FAD-binding"/>
</dbReference>
<evidence type="ECO:0000259" key="15">
    <source>
        <dbReference type="PROSITE" id="PS51384"/>
    </source>
</evidence>
<comment type="cofactor">
    <cofactor evidence="12">
        <name>FAD</name>
        <dbReference type="ChEBI" id="CHEBI:57692"/>
    </cofactor>
    <text evidence="12">Binds 1 FAD per subunit.</text>
</comment>
<evidence type="ECO:0000256" key="13">
    <source>
        <dbReference type="SAM" id="MobiDB-lite"/>
    </source>
</evidence>
<evidence type="ECO:0000256" key="6">
    <source>
        <dbReference type="ARBA" id="ARBA00022827"/>
    </source>
</evidence>
<evidence type="ECO:0000313" key="16">
    <source>
        <dbReference type="EMBL" id="MBC2595475.1"/>
    </source>
</evidence>
<evidence type="ECO:0000256" key="2">
    <source>
        <dbReference type="ARBA" id="ARBA00022448"/>
    </source>
</evidence>
<gene>
    <name evidence="16" type="ORF">H5P28_14505</name>
</gene>
<feature type="binding site" evidence="12">
    <location>
        <position position="552"/>
    </location>
    <ligand>
        <name>NADP(+)</name>
        <dbReference type="ChEBI" id="CHEBI:58349"/>
    </ligand>
</feature>
<dbReference type="Gene3D" id="3.40.50.360">
    <property type="match status" value="1"/>
</dbReference>
<feature type="compositionally biased region" description="Polar residues" evidence="13">
    <location>
        <begin position="202"/>
        <end position="218"/>
    </location>
</feature>
<dbReference type="InterPro" id="IPR001433">
    <property type="entry name" value="OxRdtase_FAD/NAD-bd"/>
</dbReference>
<dbReference type="Pfam" id="PF00258">
    <property type="entry name" value="Flavodoxin_1"/>
    <property type="match status" value="1"/>
</dbReference>
<dbReference type="InterPro" id="IPR029039">
    <property type="entry name" value="Flavoprotein-like_sf"/>
</dbReference>
<dbReference type="PRINTS" id="PR00369">
    <property type="entry name" value="FLAVODOXIN"/>
</dbReference>
<dbReference type="PANTHER" id="PTHR19384:SF128">
    <property type="entry name" value="NADPH OXIDOREDUCTASE A"/>
    <property type="match status" value="1"/>
</dbReference>
<dbReference type="SUPFAM" id="SSF52218">
    <property type="entry name" value="Flavoproteins"/>
    <property type="match status" value="1"/>
</dbReference>
<feature type="binding site" evidence="12">
    <location>
        <position position="590"/>
    </location>
    <ligand>
        <name>FAD</name>
        <dbReference type="ChEBI" id="CHEBI:57692"/>
    </ligand>
</feature>
<dbReference type="InterPro" id="IPR010199">
    <property type="entry name" value="CysJ"/>
</dbReference>
<dbReference type="SUPFAM" id="SSF52343">
    <property type="entry name" value="Ferredoxin reductase-like, C-terminal NADP-linked domain"/>
    <property type="match status" value="1"/>
</dbReference>